<keyword evidence="5" id="KW-0106">Calcium</keyword>
<evidence type="ECO:0000313" key="9">
    <source>
        <dbReference type="RefSeq" id="XP_035664088.1"/>
    </source>
</evidence>
<evidence type="ECO:0000256" key="2">
    <source>
        <dbReference type="ARBA" id="ARBA00022707"/>
    </source>
</evidence>
<dbReference type="PANTHER" id="PTHR23055:SF178">
    <property type="entry name" value="NEUROCALCIN HOMOLOG"/>
    <property type="match status" value="1"/>
</dbReference>
<dbReference type="Gene3D" id="1.10.238.10">
    <property type="entry name" value="EF-hand"/>
    <property type="match status" value="3"/>
</dbReference>
<dbReference type="InterPro" id="IPR018247">
    <property type="entry name" value="EF_Hand_1_Ca_BS"/>
</dbReference>
<evidence type="ECO:0000256" key="4">
    <source>
        <dbReference type="ARBA" id="ARBA00022737"/>
    </source>
</evidence>
<dbReference type="InterPro" id="IPR011992">
    <property type="entry name" value="EF-hand-dom_pair"/>
</dbReference>
<organism evidence="8 9">
    <name type="scientific">Branchiostoma floridae</name>
    <name type="common">Florida lancelet</name>
    <name type="synonym">Amphioxus</name>
    <dbReference type="NCBI Taxonomy" id="7739"/>
    <lineage>
        <taxon>Eukaryota</taxon>
        <taxon>Metazoa</taxon>
        <taxon>Chordata</taxon>
        <taxon>Cephalochordata</taxon>
        <taxon>Leptocardii</taxon>
        <taxon>Amphioxiformes</taxon>
        <taxon>Branchiostomatidae</taxon>
        <taxon>Branchiostoma</taxon>
    </lineage>
</organism>
<dbReference type="SMART" id="SM00054">
    <property type="entry name" value="EFh"/>
    <property type="match status" value="5"/>
</dbReference>
<dbReference type="Pfam" id="PF13499">
    <property type="entry name" value="EF-hand_7"/>
    <property type="match status" value="1"/>
</dbReference>
<dbReference type="GO" id="GO:0009966">
    <property type="term" value="P:regulation of signal transduction"/>
    <property type="evidence" value="ECO:0000318"/>
    <property type="project" value="GO_Central"/>
</dbReference>
<keyword evidence="8" id="KW-1185">Reference proteome</keyword>
<evidence type="ECO:0000256" key="3">
    <source>
        <dbReference type="ARBA" id="ARBA00022723"/>
    </source>
</evidence>
<dbReference type="SUPFAM" id="SSF47473">
    <property type="entry name" value="EF-hand"/>
    <property type="match status" value="2"/>
</dbReference>
<feature type="domain" description="EF-hand" evidence="7">
    <location>
        <begin position="168"/>
        <end position="203"/>
    </location>
</feature>
<dbReference type="GO" id="GO:0005509">
    <property type="term" value="F:calcium ion binding"/>
    <property type="evidence" value="ECO:0000318"/>
    <property type="project" value="GO_Central"/>
</dbReference>
<dbReference type="Proteomes" id="UP000001554">
    <property type="component" value="Unplaced"/>
</dbReference>
<dbReference type="PROSITE" id="PS00018">
    <property type="entry name" value="EF_HAND_1"/>
    <property type="match status" value="4"/>
</dbReference>
<dbReference type="Pfam" id="PF13202">
    <property type="entry name" value="EF-hand_5"/>
    <property type="match status" value="1"/>
</dbReference>
<evidence type="ECO:0000256" key="1">
    <source>
        <dbReference type="ARBA" id="ARBA00006049"/>
    </source>
</evidence>
<protein>
    <submittedName>
        <fullName evidence="9">Neurocalcin homolog</fullName>
    </submittedName>
</protein>
<evidence type="ECO:0000256" key="6">
    <source>
        <dbReference type="ARBA" id="ARBA00023288"/>
    </source>
</evidence>
<dbReference type="Pfam" id="PF00036">
    <property type="entry name" value="EF-hand_1"/>
    <property type="match status" value="2"/>
</dbReference>
<evidence type="ECO:0000259" key="7">
    <source>
        <dbReference type="PROSITE" id="PS50222"/>
    </source>
</evidence>
<feature type="domain" description="EF-hand" evidence="7">
    <location>
        <begin position="78"/>
        <end position="113"/>
    </location>
</feature>
<feature type="domain" description="EF-hand" evidence="7">
    <location>
        <begin position="223"/>
        <end position="258"/>
    </location>
</feature>
<keyword evidence="3" id="KW-0479">Metal-binding</keyword>
<dbReference type="PROSITE" id="PS50222">
    <property type="entry name" value="EF_HAND_2"/>
    <property type="match status" value="4"/>
</dbReference>
<reference evidence="9" key="1">
    <citation type="submission" date="2025-08" db="UniProtKB">
        <authorList>
            <consortium name="RefSeq"/>
        </authorList>
    </citation>
    <scope>IDENTIFICATION</scope>
    <source>
        <strain evidence="9">S238N-H82</strain>
        <tissue evidence="9">Testes</tissue>
    </source>
</reference>
<sequence length="268" mass="31904">MGCVPAKTMWPDWCCMQRPMRRQSRRMVSQLTRVTNFSEAEVKQWYHLFLKDCPEGVLSEERFVTFFCNFYKRGDYEKKKALATQIFRTFDRDGSGSVDFREFLCGMSALLRGTTAQRLRWAFNMYDLDRNGSLSRDELLNVLKRLLWAFNMYDLDRNGSLSRDELLNVLKRLRWAFNMYDLDRNGSLSRDELLNVLKLMYELQLTRRFEPEDAEEIRRAESHLETMTEQIFQALDEDRDGQLQMREFVEGFKRNPSLLRLNSVDIGT</sequence>
<dbReference type="OrthoDB" id="191686at2759"/>
<dbReference type="AlphaFoldDB" id="A0A9J7KKK8"/>
<dbReference type="InterPro" id="IPR028846">
    <property type="entry name" value="Recoverin"/>
</dbReference>
<feature type="domain" description="EF-hand" evidence="7">
    <location>
        <begin position="114"/>
        <end position="149"/>
    </location>
</feature>
<gene>
    <name evidence="9" type="primary">LOC118407679</name>
</gene>
<accession>A0A9J7KKK8</accession>
<dbReference type="PANTHER" id="PTHR23055">
    <property type="entry name" value="CALCIUM BINDING PROTEINS"/>
    <property type="match status" value="1"/>
</dbReference>
<name>A0A9J7KKK8_BRAFL</name>
<dbReference type="PRINTS" id="PR00450">
    <property type="entry name" value="RECOVERIN"/>
</dbReference>
<proteinExistence type="inferred from homology"/>
<keyword evidence="4" id="KW-0677">Repeat</keyword>
<dbReference type="InterPro" id="IPR002048">
    <property type="entry name" value="EF_hand_dom"/>
</dbReference>
<dbReference type="OMA" id="RLRWAFN"/>
<evidence type="ECO:0000313" key="8">
    <source>
        <dbReference type="Proteomes" id="UP000001554"/>
    </source>
</evidence>
<dbReference type="RefSeq" id="XP_035664088.1">
    <property type="nucleotide sequence ID" value="XM_035808195.1"/>
</dbReference>
<dbReference type="GeneID" id="118407679"/>
<keyword evidence="2" id="KW-0519">Myristate</keyword>
<evidence type="ECO:0000256" key="5">
    <source>
        <dbReference type="ARBA" id="ARBA00022837"/>
    </source>
</evidence>
<comment type="similarity">
    <text evidence="1">Belongs to the recoverin family.</text>
</comment>
<dbReference type="KEGG" id="bfo:118407679"/>
<keyword evidence="6" id="KW-0449">Lipoprotein</keyword>
<dbReference type="CDD" id="cd00051">
    <property type="entry name" value="EFh"/>
    <property type="match status" value="1"/>
</dbReference>